<dbReference type="Pfam" id="PF00476">
    <property type="entry name" value="DNA_pol_A"/>
    <property type="match status" value="1"/>
</dbReference>
<dbReference type="InterPro" id="IPR001098">
    <property type="entry name" value="DNA-dir_DNA_pol_A_palm_dom"/>
</dbReference>
<dbReference type="SUPFAM" id="SSF56672">
    <property type="entry name" value="DNA/RNA polymerases"/>
    <property type="match status" value="1"/>
</dbReference>
<dbReference type="Gene3D" id="1.10.150.20">
    <property type="entry name" value="5' to 3' exonuclease, C-terminal subdomain"/>
    <property type="match status" value="1"/>
</dbReference>
<keyword evidence="1" id="KW-0235">DNA replication</keyword>
<dbReference type="InterPro" id="IPR043502">
    <property type="entry name" value="DNA/RNA_pol_sf"/>
</dbReference>
<dbReference type="AlphaFoldDB" id="A0A0F9B9P9"/>
<sequence>YMQVDMDLAYELQKEFWDEYPAVRDWQKKLVSDYGQLGYVESLLGRRRYAPVEYNEIINTTLQNLASDITLDAQNRLSTQTQFSQILNTHDEIGFYLDQDTYKEDIDEIAEIMLFPDFDFINVPLVAEFTTGPNWYDQKKLEEYSTDDYEQKGM</sequence>
<feature type="non-terminal residue" evidence="3">
    <location>
        <position position="1"/>
    </location>
</feature>
<dbReference type="PRINTS" id="PR00868">
    <property type="entry name" value="DNAPOLI"/>
</dbReference>
<reference evidence="3" key="1">
    <citation type="journal article" date="2015" name="Nature">
        <title>Complex archaea that bridge the gap between prokaryotes and eukaryotes.</title>
        <authorList>
            <person name="Spang A."/>
            <person name="Saw J.H."/>
            <person name="Jorgensen S.L."/>
            <person name="Zaremba-Niedzwiedzka K."/>
            <person name="Martijn J."/>
            <person name="Lind A.E."/>
            <person name="van Eijk R."/>
            <person name="Schleper C."/>
            <person name="Guy L."/>
            <person name="Ettema T.J."/>
        </authorList>
    </citation>
    <scope>NUCLEOTIDE SEQUENCE</scope>
</reference>
<dbReference type="GO" id="GO:0006261">
    <property type="term" value="P:DNA-templated DNA replication"/>
    <property type="evidence" value="ECO:0007669"/>
    <property type="project" value="InterPro"/>
</dbReference>
<evidence type="ECO:0000313" key="3">
    <source>
        <dbReference type="EMBL" id="KKK87399.1"/>
    </source>
</evidence>
<accession>A0A0F9B9P9</accession>
<dbReference type="EMBL" id="LAZR01050419">
    <property type="protein sequence ID" value="KKK87399.1"/>
    <property type="molecule type" value="Genomic_DNA"/>
</dbReference>
<evidence type="ECO:0000256" key="1">
    <source>
        <dbReference type="ARBA" id="ARBA00022705"/>
    </source>
</evidence>
<proteinExistence type="predicted"/>
<dbReference type="PANTHER" id="PTHR10133">
    <property type="entry name" value="DNA POLYMERASE I"/>
    <property type="match status" value="1"/>
</dbReference>
<feature type="domain" description="DNA-directed DNA polymerase family A palm" evidence="2">
    <location>
        <begin position="3"/>
        <end position="137"/>
    </location>
</feature>
<dbReference type="GO" id="GO:0006302">
    <property type="term" value="P:double-strand break repair"/>
    <property type="evidence" value="ECO:0007669"/>
    <property type="project" value="TreeGrafter"/>
</dbReference>
<dbReference type="InterPro" id="IPR002298">
    <property type="entry name" value="DNA_polymerase_A"/>
</dbReference>
<dbReference type="Gene3D" id="3.30.70.370">
    <property type="match status" value="1"/>
</dbReference>
<comment type="caution">
    <text evidence="3">The sequence shown here is derived from an EMBL/GenBank/DDBJ whole genome shotgun (WGS) entry which is preliminary data.</text>
</comment>
<dbReference type="GO" id="GO:0003887">
    <property type="term" value="F:DNA-directed DNA polymerase activity"/>
    <property type="evidence" value="ECO:0007669"/>
    <property type="project" value="InterPro"/>
</dbReference>
<evidence type="ECO:0000259" key="2">
    <source>
        <dbReference type="Pfam" id="PF00476"/>
    </source>
</evidence>
<name>A0A0F9B9P9_9ZZZZ</name>
<organism evidence="3">
    <name type="scientific">marine sediment metagenome</name>
    <dbReference type="NCBI Taxonomy" id="412755"/>
    <lineage>
        <taxon>unclassified sequences</taxon>
        <taxon>metagenomes</taxon>
        <taxon>ecological metagenomes</taxon>
    </lineage>
</organism>
<protein>
    <recommendedName>
        <fullName evidence="2">DNA-directed DNA polymerase family A palm domain-containing protein</fullName>
    </recommendedName>
</protein>
<gene>
    <name evidence="3" type="ORF">LCGC14_2753620</name>
</gene>
<dbReference type="PANTHER" id="PTHR10133:SF27">
    <property type="entry name" value="DNA POLYMERASE NU"/>
    <property type="match status" value="1"/>
</dbReference>
<dbReference type="GO" id="GO:0003677">
    <property type="term" value="F:DNA binding"/>
    <property type="evidence" value="ECO:0007669"/>
    <property type="project" value="InterPro"/>
</dbReference>